<gene>
    <name evidence="1" type="ORF">BDR25DRAFT_326449</name>
</gene>
<comment type="caution">
    <text evidence="1">The sequence shown here is derived from an EMBL/GenBank/DDBJ whole genome shotgun (WGS) entry which is preliminary data.</text>
</comment>
<sequence>MPIVSGFVNFNPNSDIPSLSGRVIFITGGTAGIGLETVKLLAVHNPGHIYFSGRNARSGNALIEEIRNKHPDVGITFVDMDLSSMESISAALKSFVHDRLDTLINNAGIMAQPPALSKDGYEIQFATNHLGHALLTKLLLPTMLKTAALPDSDVRIVNLTSVGYRGHPLNGISFDELDTSMNRPILGPWIRYAQSKLANILYASELSRRYPNLTSVSVHPGVVATELVTKQTFLNRVMIYVPNWLMGVRILEPEKGAYSQVWCAVGARKEEVRNGAFYMPIGAESTGRLDGVARNKELAGRLWEWTEKVLKEKRGAST</sequence>
<dbReference type="EMBL" id="MU003514">
    <property type="protein sequence ID" value="KAF2468705.1"/>
    <property type="molecule type" value="Genomic_DNA"/>
</dbReference>
<evidence type="ECO:0000313" key="2">
    <source>
        <dbReference type="Proteomes" id="UP000799755"/>
    </source>
</evidence>
<name>A0ACB6QPA1_9PLEO</name>
<proteinExistence type="predicted"/>
<evidence type="ECO:0000313" key="1">
    <source>
        <dbReference type="EMBL" id="KAF2468705.1"/>
    </source>
</evidence>
<accession>A0ACB6QPA1</accession>
<dbReference type="Proteomes" id="UP000799755">
    <property type="component" value="Unassembled WGS sequence"/>
</dbReference>
<organism evidence="1 2">
    <name type="scientific">Lindgomyces ingoldianus</name>
    <dbReference type="NCBI Taxonomy" id="673940"/>
    <lineage>
        <taxon>Eukaryota</taxon>
        <taxon>Fungi</taxon>
        <taxon>Dikarya</taxon>
        <taxon>Ascomycota</taxon>
        <taxon>Pezizomycotina</taxon>
        <taxon>Dothideomycetes</taxon>
        <taxon>Pleosporomycetidae</taxon>
        <taxon>Pleosporales</taxon>
        <taxon>Lindgomycetaceae</taxon>
        <taxon>Lindgomyces</taxon>
    </lineage>
</organism>
<protein>
    <submittedName>
        <fullName evidence="1">NAD(P)-binding protein</fullName>
    </submittedName>
</protein>
<reference evidence="1" key="1">
    <citation type="journal article" date="2020" name="Stud. Mycol.">
        <title>101 Dothideomycetes genomes: a test case for predicting lifestyles and emergence of pathogens.</title>
        <authorList>
            <person name="Haridas S."/>
            <person name="Albert R."/>
            <person name="Binder M."/>
            <person name="Bloem J."/>
            <person name="Labutti K."/>
            <person name="Salamov A."/>
            <person name="Andreopoulos B."/>
            <person name="Baker S."/>
            <person name="Barry K."/>
            <person name="Bills G."/>
            <person name="Bluhm B."/>
            <person name="Cannon C."/>
            <person name="Castanera R."/>
            <person name="Culley D."/>
            <person name="Daum C."/>
            <person name="Ezra D."/>
            <person name="Gonzalez J."/>
            <person name="Henrissat B."/>
            <person name="Kuo A."/>
            <person name="Liang C."/>
            <person name="Lipzen A."/>
            <person name="Lutzoni F."/>
            <person name="Magnuson J."/>
            <person name="Mondo S."/>
            <person name="Nolan M."/>
            <person name="Ohm R."/>
            <person name="Pangilinan J."/>
            <person name="Park H.-J."/>
            <person name="Ramirez L."/>
            <person name="Alfaro M."/>
            <person name="Sun H."/>
            <person name="Tritt A."/>
            <person name="Yoshinaga Y."/>
            <person name="Zwiers L.-H."/>
            <person name="Turgeon B."/>
            <person name="Goodwin S."/>
            <person name="Spatafora J."/>
            <person name="Crous P."/>
            <person name="Grigoriev I."/>
        </authorList>
    </citation>
    <scope>NUCLEOTIDE SEQUENCE</scope>
    <source>
        <strain evidence="1">ATCC 200398</strain>
    </source>
</reference>
<keyword evidence="2" id="KW-1185">Reference proteome</keyword>